<evidence type="ECO:0000313" key="3">
    <source>
        <dbReference type="EMBL" id="EYU32009.1"/>
    </source>
</evidence>
<evidence type="ECO:0000313" key="4">
    <source>
        <dbReference type="Proteomes" id="UP000030748"/>
    </source>
</evidence>
<dbReference type="STRING" id="4155.A0A022QWP7"/>
<reference evidence="3 4" key="1">
    <citation type="journal article" date="2013" name="Proc. Natl. Acad. Sci. U.S.A.">
        <title>Fine-scale variation in meiotic recombination in Mimulus inferred from population shotgun sequencing.</title>
        <authorList>
            <person name="Hellsten U."/>
            <person name="Wright K.M."/>
            <person name="Jenkins J."/>
            <person name="Shu S."/>
            <person name="Yuan Y."/>
            <person name="Wessler S.R."/>
            <person name="Schmutz J."/>
            <person name="Willis J.H."/>
            <person name="Rokhsar D.S."/>
        </authorList>
    </citation>
    <scope>NUCLEOTIDE SEQUENCE [LARGE SCALE GENOMIC DNA]</scope>
    <source>
        <strain evidence="4">cv. DUN x IM62</strain>
    </source>
</reference>
<dbReference type="KEGG" id="egt:105963723"/>
<dbReference type="OMA" id="SISACKE"/>
<gene>
    <name evidence="3" type="ORF">MIMGU_mgv1a006060mg</name>
</gene>
<evidence type="ECO:0008006" key="5">
    <source>
        <dbReference type="Google" id="ProtNLM"/>
    </source>
</evidence>
<protein>
    <recommendedName>
        <fullName evidence="5">Anthocyanin acyltransferase</fullName>
    </recommendedName>
</protein>
<dbReference type="GO" id="GO:0016747">
    <property type="term" value="F:acyltransferase activity, transferring groups other than amino-acyl groups"/>
    <property type="evidence" value="ECO:0007669"/>
    <property type="project" value="UniProtKB-ARBA"/>
</dbReference>
<accession>A0A022QWP7</accession>
<dbReference type="Proteomes" id="UP000030748">
    <property type="component" value="Unassembled WGS sequence"/>
</dbReference>
<dbReference type="EMBL" id="KI630880">
    <property type="protein sequence ID" value="EYU32009.1"/>
    <property type="molecule type" value="Genomic_DNA"/>
</dbReference>
<dbReference type="InterPro" id="IPR023213">
    <property type="entry name" value="CAT-like_dom_sf"/>
</dbReference>
<keyword evidence="4" id="KW-1185">Reference proteome</keyword>
<dbReference type="eggNOG" id="ENOG502QPXT">
    <property type="taxonomic scope" value="Eukaryota"/>
</dbReference>
<keyword evidence="2" id="KW-0012">Acyltransferase</keyword>
<dbReference type="AlphaFoldDB" id="A0A022QWP7"/>
<evidence type="ECO:0000256" key="2">
    <source>
        <dbReference type="ARBA" id="ARBA00023315"/>
    </source>
</evidence>
<dbReference type="Pfam" id="PF02458">
    <property type="entry name" value="Transferase"/>
    <property type="match status" value="1"/>
</dbReference>
<keyword evidence="1" id="KW-0808">Transferase</keyword>
<name>A0A022QWP7_ERYGU</name>
<organism evidence="3 4">
    <name type="scientific">Erythranthe guttata</name>
    <name type="common">Yellow monkey flower</name>
    <name type="synonym">Mimulus guttatus</name>
    <dbReference type="NCBI Taxonomy" id="4155"/>
    <lineage>
        <taxon>Eukaryota</taxon>
        <taxon>Viridiplantae</taxon>
        <taxon>Streptophyta</taxon>
        <taxon>Embryophyta</taxon>
        <taxon>Tracheophyta</taxon>
        <taxon>Spermatophyta</taxon>
        <taxon>Magnoliopsida</taxon>
        <taxon>eudicotyledons</taxon>
        <taxon>Gunneridae</taxon>
        <taxon>Pentapetalae</taxon>
        <taxon>asterids</taxon>
        <taxon>lamiids</taxon>
        <taxon>Lamiales</taxon>
        <taxon>Phrymaceae</taxon>
        <taxon>Erythranthe</taxon>
    </lineage>
</organism>
<dbReference type="PANTHER" id="PTHR31625">
    <property type="match status" value="1"/>
</dbReference>
<sequence length="459" mass="51455">MQEKTIELQRCRVSPAEEPTATMTSLPLTFFDMEWINFHPLRRVFFYGFPCSHTHFVDTIIPQMTKSLSLTLKHYFPLAGNLIYPLNSSDALPVLRYRPGDSVPLTFSESVRVSDFDYLSGHQSREADDFYAYAPHLLDKITEPDSDDIIIPLLSLQVTLFPETGICIGIACNHVATDARSTFDFMKAWASITKLGGSDSSFAGPSLDRSLIKDPHGLSIKKWNNIKKNKIEPPLSRIPIPTNRARFTFVLSHKDIEKLRAFVLEKRPNLVHLSAFTLASSLAWTCMVKSENSIACIDEDESLYFAFLADARLRCNPPLPEGYFGNCLASGFIVESRNGDLRGENGFLIGVEKIGELIRRKANDKDEIFVGVEKWWENYAGLAGKRVIGVAESSKIDVYDADFGWGRPKKFEFLSIDEDGYSMSVVKSREFVGGLEIGLSLPVVLMDAFAGFFADALKK</sequence>
<dbReference type="PhylomeDB" id="A0A022QWP7"/>
<dbReference type="InterPro" id="IPR051504">
    <property type="entry name" value="Plant_metabolite_acyltrans"/>
</dbReference>
<dbReference type="OrthoDB" id="1862401at2759"/>
<dbReference type="Gene3D" id="3.30.559.10">
    <property type="entry name" value="Chloramphenicol acetyltransferase-like domain"/>
    <property type="match status" value="2"/>
</dbReference>
<proteinExistence type="predicted"/>
<evidence type="ECO:0000256" key="1">
    <source>
        <dbReference type="ARBA" id="ARBA00022679"/>
    </source>
</evidence>